<evidence type="ECO:0000313" key="1">
    <source>
        <dbReference type="EMBL" id="BCK74654.1"/>
    </source>
</evidence>
<organism evidence="1 2">
    <name type="scientific">Acetobacter aceti NBRC 14818</name>
    <dbReference type="NCBI Taxonomy" id="887700"/>
    <lineage>
        <taxon>Bacteria</taxon>
        <taxon>Pseudomonadati</taxon>
        <taxon>Pseudomonadota</taxon>
        <taxon>Alphaproteobacteria</taxon>
        <taxon>Acetobacterales</taxon>
        <taxon>Acetobacteraceae</taxon>
        <taxon>Acetobacter</taxon>
        <taxon>Acetobacter subgen. Acetobacter</taxon>
    </lineage>
</organism>
<dbReference type="RefSeq" id="WP_132012118.1">
    <property type="nucleotide sequence ID" value="NZ_AP023410.1"/>
</dbReference>
<keyword evidence="2" id="KW-1185">Reference proteome</keyword>
<protein>
    <submittedName>
        <fullName evidence="1">Uncharacterized protein</fullName>
    </submittedName>
</protein>
<evidence type="ECO:0000313" key="2">
    <source>
        <dbReference type="Proteomes" id="UP000516424"/>
    </source>
</evidence>
<dbReference type="Proteomes" id="UP000516424">
    <property type="component" value="Chromosome"/>
</dbReference>
<name>A0AB33IA49_ACEAC</name>
<sequence length="76" mass="8237">MLDSLLLTGSWPDLLPLVLEQVDRLTRQRLIHTEVTGDGLRHILSTARFSPASLSGCPLSGTGYGVAWQARSHPNG</sequence>
<dbReference type="AlphaFoldDB" id="A0AB33IA49"/>
<dbReference type="EMBL" id="AP023410">
    <property type="protein sequence ID" value="BCK74654.1"/>
    <property type="molecule type" value="Genomic_DNA"/>
</dbReference>
<gene>
    <name evidence="1" type="ORF">EMQ_0260</name>
</gene>
<reference evidence="1 2" key="1">
    <citation type="journal article" date="2011" name="Microbiology">
        <title>Transcriptome response to different carbon sources in Acetobacter aceti.</title>
        <authorList>
            <person name="Sakurai K."/>
            <person name="Arai H."/>
            <person name="Ishii M."/>
            <person name="Igarashi Y."/>
        </authorList>
    </citation>
    <scope>NUCLEOTIDE SEQUENCE [LARGE SCALE GENOMIC DNA]</scope>
    <source>
        <strain evidence="1 2">NBRC 14818</strain>
    </source>
</reference>
<accession>A0AB33IA49</accession>
<proteinExistence type="predicted"/>